<dbReference type="GO" id="GO:0005886">
    <property type="term" value="C:plasma membrane"/>
    <property type="evidence" value="ECO:0007669"/>
    <property type="project" value="UniProtKB-SubCell"/>
</dbReference>
<evidence type="ECO:0000256" key="9">
    <source>
        <dbReference type="ARBA" id="ARBA00061532"/>
    </source>
</evidence>
<evidence type="ECO:0000256" key="4">
    <source>
        <dbReference type="ARBA" id="ARBA00022960"/>
    </source>
</evidence>
<feature type="transmembrane region" description="Helical" evidence="10">
    <location>
        <begin position="403"/>
        <end position="426"/>
    </location>
</feature>
<comment type="subcellular location">
    <subcellularLocation>
        <location evidence="1">Cell membrane</location>
        <topology evidence="1">Multi-pass membrane protein</topology>
    </subcellularLocation>
</comment>
<gene>
    <name evidence="11" type="ORF">MJ923_06170</name>
</gene>
<sequence>MNKVLLVGLSVSFALFLGRVSGFLRDVIVASSFGISLNADMIILLLTIPDIVVNILVGGAIGLVLIPRFKGHNFDDRSALYIQALLISFFVFLAISFFISFFPTTLLSLLSPGIVNVVSEDFLQSLNFVLYSIPLIVMSGVTTAFLNSNDKFFVAALGTLIFNAVVILFIIFYFYFDSYFGVINSVLMYVSMAVIVAASIRFLLLFYYSRPDSFHLSSVLRTDLVDKELAKQYSFCVLGCVATLSFPILIRAYISLDGEGYLAISSFAMKLVDLPLGVVLTVFSIVFFPKLSETLEPLRFSNTFTNVTCIIIAISIVITLISYNCSTFIVELVYGRGSFTQEDINTVAMFFKVFSFSLGLQGLISFIIAAFAAKRDNSTPLWILAINIVICIVSIYLLELSSINALIAMNIGYLSIAISLLVVLNFKHYVKFSIVGKGNLIMLSTAFFTSVLYNFTFSYQDFSFVWVSIFTVIYISLNLIPLLQYGVPGLYTRLVRE</sequence>
<evidence type="ECO:0000256" key="3">
    <source>
        <dbReference type="ARBA" id="ARBA00022692"/>
    </source>
</evidence>
<keyword evidence="7 10" id="KW-0472">Membrane</keyword>
<evidence type="ECO:0000256" key="1">
    <source>
        <dbReference type="ARBA" id="ARBA00004651"/>
    </source>
</evidence>
<dbReference type="InterPro" id="IPR051050">
    <property type="entry name" value="Lipid_II_flippase_MurJ/MviN"/>
</dbReference>
<evidence type="ECO:0000256" key="5">
    <source>
        <dbReference type="ARBA" id="ARBA00022984"/>
    </source>
</evidence>
<feature type="transmembrane region" description="Helical" evidence="10">
    <location>
        <begin position="380"/>
        <end position="397"/>
    </location>
</feature>
<keyword evidence="6 10" id="KW-1133">Transmembrane helix</keyword>
<comment type="similarity">
    <text evidence="9">Belongs to the MurJ/MviN family.</text>
</comment>
<dbReference type="Proteomes" id="UP001297581">
    <property type="component" value="Unassembled WGS sequence"/>
</dbReference>
<evidence type="ECO:0000313" key="11">
    <source>
        <dbReference type="EMBL" id="MCH4293889.1"/>
    </source>
</evidence>
<dbReference type="PANTHER" id="PTHR47019">
    <property type="entry name" value="LIPID II FLIPPASE MURJ"/>
    <property type="match status" value="1"/>
</dbReference>
<evidence type="ECO:0000256" key="7">
    <source>
        <dbReference type="ARBA" id="ARBA00023136"/>
    </source>
</evidence>
<evidence type="ECO:0008006" key="13">
    <source>
        <dbReference type="Google" id="ProtNLM"/>
    </source>
</evidence>
<feature type="transmembrane region" description="Helical" evidence="10">
    <location>
        <begin position="438"/>
        <end position="457"/>
    </location>
</feature>
<feature type="transmembrane region" description="Helical" evidence="10">
    <location>
        <begin position="229"/>
        <end position="254"/>
    </location>
</feature>
<keyword evidence="12" id="KW-1185">Reference proteome</keyword>
<keyword evidence="5" id="KW-0573">Peptidoglycan synthesis</keyword>
<keyword evidence="4" id="KW-0133">Cell shape</keyword>
<dbReference type="PRINTS" id="PR01806">
    <property type="entry name" value="VIRFACTRMVIN"/>
</dbReference>
<proteinExistence type="inferred from homology"/>
<feature type="transmembrane region" description="Helical" evidence="10">
    <location>
        <begin position="41"/>
        <end position="66"/>
    </location>
</feature>
<feature type="transmembrane region" description="Helical" evidence="10">
    <location>
        <begin position="122"/>
        <end position="146"/>
    </location>
</feature>
<feature type="transmembrane region" description="Helical" evidence="10">
    <location>
        <begin position="153"/>
        <end position="176"/>
    </location>
</feature>
<feature type="transmembrane region" description="Helical" evidence="10">
    <location>
        <begin position="463"/>
        <end position="483"/>
    </location>
</feature>
<evidence type="ECO:0000256" key="6">
    <source>
        <dbReference type="ARBA" id="ARBA00022989"/>
    </source>
</evidence>
<evidence type="ECO:0000256" key="10">
    <source>
        <dbReference type="SAM" id="Phobius"/>
    </source>
</evidence>
<keyword evidence="2" id="KW-1003">Cell membrane</keyword>
<dbReference type="GO" id="GO:0008360">
    <property type="term" value="P:regulation of cell shape"/>
    <property type="evidence" value="ECO:0007669"/>
    <property type="project" value="UniProtKB-KW"/>
</dbReference>
<dbReference type="InterPro" id="IPR004268">
    <property type="entry name" value="MurJ"/>
</dbReference>
<organism evidence="11 12">
    <name type="scientific">Shewanella zhuhaiensis</name>
    <dbReference type="NCBI Taxonomy" id="2919576"/>
    <lineage>
        <taxon>Bacteria</taxon>
        <taxon>Pseudomonadati</taxon>
        <taxon>Pseudomonadota</taxon>
        <taxon>Gammaproteobacteria</taxon>
        <taxon>Alteromonadales</taxon>
        <taxon>Shewanellaceae</taxon>
        <taxon>Shewanella</taxon>
    </lineage>
</organism>
<keyword evidence="3 10" id="KW-0812">Transmembrane</keyword>
<dbReference type="GO" id="GO:0009252">
    <property type="term" value="P:peptidoglycan biosynthetic process"/>
    <property type="evidence" value="ECO:0007669"/>
    <property type="project" value="UniProtKB-KW"/>
</dbReference>
<dbReference type="GO" id="GO:0034204">
    <property type="term" value="P:lipid translocation"/>
    <property type="evidence" value="ECO:0007669"/>
    <property type="project" value="TreeGrafter"/>
</dbReference>
<evidence type="ECO:0000313" key="12">
    <source>
        <dbReference type="Proteomes" id="UP001297581"/>
    </source>
</evidence>
<dbReference type="Pfam" id="PF03023">
    <property type="entry name" value="MurJ"/>
    <property type="match status" value="1"/>
</dbReference>
<dbReference type="GO" id="GO:0015648">
    <property type="term" value="F:lipid-linked peptidoglycan transporter activity"/>
    <property type="evidence" value="ECO:0007669"/>
    <property type="project" value="TreeGrafter"/>
</dbReference>
<feature type="transmembrane region" description="Helical" evidence="10">
    <location>
        <begin position="274"/>
        <end position="292"/>
    </location>
</feature>
<dbReference type="PANTHER" id="PTHR47019:SF1">
    <property type="entry name" value="LIPID II FLIPPASE MURJ"/>
    <property type="match status" value="1"/>
</dbReference>
<comment type="function">
    <text evidence="8">Involved in peptidoglycan biosynthesis. Transports lipid-linked peptidoglycan precursors from the inner to the outer leaflet of the cytoplasmic membrane.</text>
</comment>
<dbReference type="RefSeq" id="WP_240590352.1">
    <property type="nucleotide sequence ID" value="NZ_JAKUDL010000002.1"/>
</dbReference>
<feature type="transmembrane region" description="Helical" evidence="10">
    <location>
        <begin position="78"/>
        <end position="102"/>
    </location>
</feature>
<feature type="transmembrane region" description="Helical" evidence="10">
    <location>
        <begin position="188"/>
        <end position="208"/>
    </location>
</feature>
<feature type="transmembrane region" description="Helical" evidence="10">
    <location>
        <begin position="304"/>
        <end position="329"/>
    </location>
</feature>
<comment type="caution">
    <text evidence="11">The sequence shown here is derived from an EMBL/GenBank/DDBJ whole genome shotgun (WGS) entry which is preliminary data.</text>
</comment>
<evidence type="ECO:0000256" key="2">
    <source>
        <dbReference type="ARBA" id="ARBA00022475"/>
    </source>
</evidence>
<evidence type="ECO:0000256" key="8">
    <source>
        <dbReference type="ARBA" id="ARBA00060041"/>
    </source>
</evidence>
<accession>A0AAJ1BFK4</accession>
<protein>
    <recommendedName>
        <fullName evidence="13">Virulence factor MviN</fullName>
    </recommendedName>
</protein>
<dbReference type="EMBL" id="JAKUDL010000002">
    <property type="protein sequence ID" value="MCH4293889.1"/>
    <property type="molecule type" value="Genomic_DNA"/>
</dbReference>
<reference evidence="11 12" key="1">
    <citation type="submission" date="2022-02" db="EMBL/GenBank/DDBJ databases">
        <title>The genome sequence of Shewanella sp. 3B26.</title>
        <authorList>
            <person name="Du J."/>
        </authorList>
    </citation>
    <scope>NUCLEOTIDE SEQUENCE [LARGE SCALE GENOMIC DNA]</scope>
    <source>
        <strain evidence="11 12">3B26</strain>
    </source>
</reference>
<dbReference type="AlphaFoldDB" id="A0AAJ1BFK4"/>
<name>A0AAJ1BFK4_9GAMM</name>
<feature type="transmembrane region" description="Helical" evidence="10">
    <location>
        <begin position="349"/>
        <end position="373"/>
    </location>
</feature>